<keyword evidence="2" id="KW-1185">Reference proteome</keyword>
<comment type="caution">
    <text evidence="1">The sequence shown here is derived from an EMBL/GenBank/DDBJ whole genome shotgun (WGS) entry which is preliminary data.</text>
</comment>
<dbReference type="RefSeq" id="XP_073556733.1">
    <property type="nucleotide sequence ID" value="XM_073704807.1"/>
</dbReference>
<dbReference type="GeneID" id="300579257"/>
<proteinExistence type="predicted"/>
<organism evidence="1 2">
    <name type="scientific">Trichoderma ghanense</name>
    <dbReference type="NCBI Taxonomy" id="65468"/>
    <lineage>
        <taxon>Eukaryota</taxon>
        <taxon>Fungi</taxon>
        <taxon>Dikarya</taxon>
        <taxon>Ascomycota</taxon>
        <taxon>Pezizomycotina</taxon>
        <taxon>Sordariomycetes</taxon>
        <taxon>Hypocreomycetidae</taxon>
        <taxon>Hypocreales</taxon>
        <taxon>Hypocreaceae</taxon>
        <taxon>Trichoderma</taxon>
    </lineage>
</organism>
<dbReference type="EMBL" id="PPTA01000011">
    <property type="protein sequence ID" value="TFB00532.1"/>
    <property type="molecule type" value="Genomic_DNA"/>
</dbReference>
<name>A0ABY2GX67_9HYPO</name>
<sequence length="61" mass="7193">MYHTPVIQATRNRTTKDGAEEWWNWNPGRQKRLNLSHLSIGTTNVMSHKRSEWRDENRGGS</sequence>
<protein>
    <submittedName>
        <fullName evidence="1">Uncharacterized protein</fullName>
    </submittedName>
</protein>
<accession>A0ABY2GX67</accession>
<reference evidence="1 2" key="1">
    <citation type="submission" date="2018-01" db="EMBL/GenBank/DDBJ databases">
        <title>Genome characterization of the sugarcane-associated fungus Trichoderma ghanense CCMA-1212 and their application in lignocelulose bioconversion.</title>
        <authorList>
            <person name="Steindorff A.S."/>
            <person name="Mendes T.D."/>
            <person name="Vilela E.S.D."/>
            <person name="Rodrigues D.S."/>
            <person name="Formighieri E.F."/>
            <person name="Melo I.S."/>
            <person name="Favaro L.C.L."/>
        </authorList>
    </citation>
    <scope>NUCLEOTIDE SEQUENCE [LARGE SCALE GENOMIC DNA]</scope>
    <source>
        <strain evidence="1 2">CCMA-1212</strain>
    </source>
</reference>
<evidence type="ECO:0000313" key="1">
    <source>
        <dbReference type="EMBL" id="TFB00532.1"/>
    </source>
</evidence>
<evidence type="ECO:0000313" key="2">
    <source>
        <dbReference type="Proteomes" id="UP001642720"/>
    </source>
</evidence>
<gene>
    <name evidence="1" type="ORF">CCMA1212_007643</name>
</gene>
<dbReference type="Proteomes" id="UP001642720">
    <property type="component" value="Unassembled WGS sequence"/>
</dbReference>